<dbReference type="EMBL" id="JACAGB010000030">
    <property type="protein sequence ID" value="KAF6297585.1"/>
    <property type="molecule type" value="Genomic_DNA"/>
</dbReference>
<dbReference type="Proteomes" id="UP000558488">
    <property type="component" value="Unassembled WGS sequence"/>
</dbReference>
<sequence length="150" mass="16977">MEILVMLILPVHEHATAIHPTAQDRCHHRLREVLLCFFVLRQTIRKSHFHSPSTLSLLHQQELWLKLRTALRIKLRIPGKPPQEPICHSPSVTPLRPTSLRLSSDQPVLFCPRAFAHAVPTASSCPDLYGQRLLPPSDLSSDVISSERPP</sequence>
<dbReference type="AlphaFoldDB" id="A0A7J7TAP2"/>
<proteinExistence type="predicted"/>
<keyword evidence="2" id="KW-1185">Reference proteome</keyword>
<name>A0A7J7TAP2_PIPKU</name>
<evidence type="ECO:0000313" key="1">
    <source>
        <dbReference type="EMBL" id="KAF6297585.1"/>
    </source>
</evidence>
<organism evidence="1 2">
    <name type="scientific">Pipistrellus kuhlii</name>
    <name type="common">Kuhl's pipistrelle</name>
    <dbReference type="NCBI Taxonomy" id="59472"/>
    <lineage>
        <taxon>Eukaryota</taxon>
        <taxon>Metazoa</taxon>
        <taxon>Chordata</taxon>
        <taxon>Craniata</taxon>
        <taxon>Vertebrata</taxon>
        <taxon>Euteleostomi</taxon>
        <taxon>Mammalia</taxon>
        <taxon>Eutheria</taxon>
        <taxon>Laurasiatheria</taxon>
        <taxon>Chiroptera</taxon>
        <taxon>Yangochiroptera</taxon>
        <taxon>Vespertilionidae</taxon>
        <taxon>Pipistrellus</taxon>
    </lineage>
</organism>
<protein>
    <submittedName>
        <fullName evidence="1">Uncharacterized protein</fullName>
    </submittedName>
</protein>
<gene>
    <name evidence="1" type="ORF">mPipKuh1_009672</name>
</gene>
<evidence type="ECO:0000313" key="2">
    <source>
        <dbReference type="Proteomes" id="UP000558488"/>
    </source>
</evidence>
<reference evidence="1 2" key="1">
    <citation type="journal article" date="2020" name="Nature">
        <title>Six reference-quality genomes reveal evolution of bat adaptations.</title>
        <authorList>
            <person name="Jebb D."/>
            <person name="Huang Z."/>
            <person name="Pippel M."/>
            <person name="Hughes G.M."/>
            <person name="Lavrichenko K."/>
            <person name="Devanna P."/>
            <person name="Winkler S."/>
            <person name="Jermiin L.S."/>
            <person name="Skirmuntt E.C."/>
            <person name="Katzourakis A."/>
            <person name="Burkitt-Gray L."/>
            <person name="Ray D.A."/>
            <person name="Sullivan K.A.M."/>
            <person name="Roscito J.G."/>
            <person name="Kirilenko B.M."/>
            <person name="Davalos L.M."/>
            <person name="Corthals A.P."/>
            <person name="Power M.L."/>
            <person name="Jones G."/>
            <person name="Ransome R.D."/>
            <person name="Dechmann D.K.N."/>
            <person name="Locatelli A.G."/>
            <person name="Puechmaille S.J."/>
            <person name="Fedrigo O."/>
            <person name="Jarvis E.D."/>
            <person name="Hiller M."/>
            <person name="Vernes S.C."/>
            <person name="Myers E.W."/>
            <person name="Teeling E.C."/>
        </authorList>
    </citation>
    <scope>NUCLEOTIDE SEQUENCE [LARGE SCALE GENOMIC DNA]</scope>
    <source>
        <strain evidence="1">MPipKuh1</strain>
        <tissue evidence="1">Flight muscle</tissue>
    </source>
</reference>
<accession>A0A7J7TAP2</accession>
<comment type="caution">
    <text evidence="1">The sequence shown here is derived from an EMBL/GenBank/DDBJ whole genome shotgun (WGS) entry which is preliminary data.</text>
</comment>